<dbReference type="Pfam" id="PF19054">
    <property type="entry name" value="DUF5753"/>
    <property type="match status" value="1"/>
</dbReference>
<dbReference type="PROSITE" id="PS50943">
    <property type="entry name" value="HTH_CROC1"/>
    <property type="match status" value="1"/>
</dbReference>
<dbReference type="CDD" id="cd00093">
    <property type="entry name" value="HTH_XRE"/>
    <property type="match status" value="1"/>
</dbReference>
<dbReference type="InterPro" id="IPR043917">
    <property type="entry name" value="DUF5753"/>
</dbReference>
<organism evidence="2 3">
    <name type="scientific">Kibdelosporangium persicum</name>
    <dbReference type="NCBI Taxonomy" id="2698649"/>
    <lineage>
        <taxon>Bacteria</taxon>
        <taxon>Bacillati</taxon>
        <taxon>Actinomycetota</taxon>
        <taxon>Actinomycetes</taxon>
        <taxon>Pseudonocardiales</taxon>
        <taxon>Pseudonocardiaceae</taxon>
        <taxon>Kibdelosporangium</taxon>
    </lineage>
</organism>
<dbReference type="RefSeq" id="WP_173124495.1">
    <property type="nucleotide sequence ID" value="NZ_CBCSGW010000019.1"/>
</dbReference>
<name>A0ABX2EXA5_9PSEU</name>
<dbReference type="EMBL" id="JAAATY010000001">
    <property type="protein sequence ID" value="NRN63637.1"/>
    <property type="molecule type" value="Genomic_DNA"/>
</dbReference>
<gene>
    <name evidence="2" type="ORF">GC106_8380</name>
</gene>
<comment type="caution">
    <text evidence="2">The sequence shown here is derived from an EMBL/GenBank/DDBJ whole genome shotgun (WGS) entry which is preliminary data.</text>
</comment>
<dbReference type="SMART" id="SM00530">
    <property type="entry name" value="HTH_XRE"/>
    <property type="match status" value="1"/>
</dbReference>
<accession>A0ABX2EXA5</accession>
<evidence type="ECO:0000313" key="3">
    <source>
        <dbReference type="Proteomes" id="UP000763557"/>
    </source>
</evidence>
<dbReference type="Proteomes" id="UP000763557">
    <property type="component" value="Unassembled WGS sequence"/>
</dbReference>
<dbReference type="InterPro" id="IPR001387">
    <property type="entry name" value="Cro/C1-type_HTH"/>
</dbReference>
<protein>
    <submittedName>
        <fullName evidence="2">Transcriptional regulator</fullName>
    </submittedName>
</protein>
<keyword evidence="3" id="KW-1185">Reference proteome</keyword>
<dbReference type="SUPFAM" id="SSF47413">
    <property type="entry name" value="lambda repressor-like DNA-binding domains"/>
    <property type="match status" value="1"/>
</dbReference>
<feature type="domain" description="HTH cro/C1-type" evidence="1">
    <location>
        <begin position="18"/>
        <end position="71"/>
    </location>
</feature>
<evidence type="ECO:0000259" key="1">
    <source>
        <dbReference type="PROSITE" id="PS50943"/>
    </source>
</evidence>
<dbReference type="InterPro" id="IPR010982">
    <property type="entry name" value="Lambda_DNA-bd_dom_sf"/>
</dbReference>
<evidence type="ECO:0000313" key="2">
    <source>
        <dbReference type="EMBL" id="NRN63637.1"/>
    </source>
</evidence>
<dbReference type="Pfam" id="PF13560">
    <property type="entry name" value="HTH_31"/>
    <property type="match status" value="1"/>
</dbReference>
<dbReference type="Gene3D" id="1.10.260.40">
    <property type="entry name" value="lambda repressor-like DNA-binding domains"/>
    <property type="match status" value="1"/>
</dbReference>
<reference evidence="2 3" key="1">
    <citation type="submission" date="2020-01" db="EMBL/GenBank/DDBJ databases">
        <title>Kibdelosporangium persica a novel Actinomycetes from a hot desert in Iran.</title>
        <authorList>
            <person name="Safaei N."/>
            <person name="Zaburannyi N."/>
            <person name="Mueller R."/>
            <person name="Wink J."/>
        </authorList>
    </citation>
    <scope>NUCLEOTIDE SEQUENCE [LARGE SCALE GENOMIC DNA]</scope>
    <source>
        <strain evidence="2 3">4NS15</strain>
    </source>
</reference>
<sequence>MGTPSLPNYHGRRLLREVKRLRELAGLTQEQASTRLHLTLQKLSRIENGQLPGYHELRAMLRLYGVPRLDWEPLLDLWERARKRGWWRDFGLKDSGYVCMEQEAASVTEFQLGLLPALVQTERYARASLQHADDAETAVSVRMRRQQRLFENPLVLHALIHEPTLQQGVDREQLVQLVDRAQLPNVTLRIVPQSAGLHSGLEGSVTLLSFTDPREPDIVFTETVLGLAQTQDIARTSAVRRRLEQLATLALSAEDSLDTFKALIW</sequence>
<proteinExistence type="predicted"/>